<dbReference type="InterPro" id="IPR012337">
    <property type="entry name" value="RNaseH-like_sf"/>
</dbReference>
<dbReference type="InterPro" id="IPR036397">
    <property type="entry name" value="RNaseH_sf"/>
</dbReference>
<keyword evidence="4" id="KW-1185">Reference proteome</keyword>
<dbReference type="PANTHER" id="PTHR48475">
    <property type="entry name" value="RIBONUCLEASE H"/>
    <property type="match status" value="1"/>
</dbReference>
<dbReference type="Pfam" id="PF13456">
    <property type="entry name" value="RVT_3"/>
    <property type="match status" value="1"/>
</dbReference>
<proteinExistence type="predicted"/>
<dbReference type="GO" id="GO:0004523">
    <property type="term" value="F:RNA-DNA hybrid ribonuclease activity"/>
    <property type="evidence" value="ECO:0007669"/>
    <property type="project" value="InterPro"/>
</dbReference>
<dbReference type="Gene3D" id="3.30.420.10">
    <property type="entry name" value="Ribonuclease H-like superfamily/Ribonuclease H"/>
    <property type="match status" value="1"/>
</dbReference>
<dbReference type="GO" id="GO:0003676">
    <property type="term" value="F:nucleic acid binding"/>
    <property type="evidence" value="ECO:0007669"/>
    <property type="project" value="InterPro"/>
</dbReference>
<evidence type="ECO:0000256" key="1">
    <source>
        <dbReference type="SAM" id="MobiDB-lite"/>
    </source>
</evidence>
<protein>
    <submittedName>
        <fullName evidence="3">RnhA</fullName>
    </submittedName>
</protein>
<sequence length="116" mass="12829">MLFMDDASNKRESRASIILENHQGLIALERSLQFQLKANNNQAKYEALVIGLKLPCDTKAQKVIVKSDFQLIVGQVNNNYQARDPSLERLLTSRPWAHASQPGASEASVRPSPALG</sequence>
<reference evidence="3 4" key="1">
    <citation type="submission" date="2023-10" db="EMBL/GenBank/DDBJ databases">
        <title>Chromosome-scale genome assembly provides insights into flower coloration mechanisms of Canna indica.</title>
        <authorList>
            <person name="Li C."/>
        </authorList>
    </citation>
    <scope>NUCLEOTIDE SEQUENCE [LARGE SCALE GENOMIC DNA]</scope>
    <source>
        <tissue evidence="3">Flower</tissue>
    </source>
</reference>
<feature type="region of interest" description="Disordered" evidence="1">
    <location>
        <begin position="93"/>
        <end position="116"/>
    </location>
</feature>
<dbReference type="SUPFAM" id="SSF53098">
    <property type="entry name" value="Ribonuclease H-like"/>
    <property type="match status" value="1"/>
</dbReference>
<evidence type="ECO:0000259" key="2">
    <source>
        <dbReference type="Pfam" id="PF13456"/>
    </source>
</evidence>
<name>A0AAQ3KBL1_9LILI</name>
<organism evidence="3 4">
    <name type="scientific">Canna indica</name>
    <name type="common">Indian-shot</name>
    <dbReference type="NCBI Taxonomy" id="4628"/>
    <lineage>
        <taxon>Eukaryota</taxon>
        <taxon>Viridiplantae</taxon>
        <taxon>Streptophyta</taxon>
        <taxon>Embryophyta</taxon>
        <taxon>Tracheophyta</taxon>
        <taxon>Spermatophyta</taxon>
        <taxon>Magnoliopsida</taxon>
        <taxon>Liliopsida</taxon>
        <taxon>Zingiberales</taxon>
        <taxon>Cannaceae</taxon>
        <taxon>Canna</taxon>
    </lineage>
</organism>
<evidence type="ECO:0000313" key="3">
    <source>
        <dbReference type="EMBL" id="WOL05542.1"/>
    </source>
</evidence>
<dbReference type="AlphaFoldDB" id="A0AAQ3KBL1"/>
<dbReference type="EMBL" id="CP136893">
    <property type="protein sequence ID" value="WOL05542.1"/>
    <property type="molecule type" value="Genomic_DNA"/>
</dbReference>
<evidence type="ECO:0000313" key="4">
    <source>
        <dbReference type="Proteomes" id="UP001327560"/>
    </source>
</evidence>
<dbReference type="PANTHER" id="PTHR48475:SF2">
    <property type="entry name" value="RIBONUCLEASE H"/>
    <property type="match status" value="1"/>
</dbReference>
<dbReference type="Proteomes" id="UP001327560">
    <property type="component" value="Chromosome 4"/>
</dbReference>
<dbReference type="InterPro" id="IPR002156">
    <property type="entry name" value="RNaseH_domain"/>
</dbReference>
<feature type="domain" description="RNase H type-1" evidence="2">
    <location>
        <begin position="8"/>
        <end position="92"/>
    </location>
</feature>
<accession>A0AAQ3KBL1</accession>
<gene>
    <name evidence="3" type="ORF">Cni_G14271</name>
</gene>